<feature type="transmembrane region" description="Helical" evidence="3">
    <location>
        <begin position="550"/>
        <end position="573"/>
    </location>
</feature>
<dbReference type="GO" id="GO:0016020">
    <property type="term" value="C:membrane"/>
    <property type="evidence" value="ECO:0007669"/>
    <property type="project" value="InterPro"/>
</dbReference>
<accession>A0A8B6HJM3</accession>
<name>A0A8B6HJM3_MYTGA</name>
<dbReference type="InterPro" id="IPR013320">
    <property type="entry name" value="ConA-like_dom_sf"/>
</dbReference>
<keyword evidence="3" id="KW-0812">Transmembrane</keyword>
<gene>
    <name evidence="7" type="ORF">MGAL_10B087420</name>
</gene>
<keyword evidence="1 2" id="KW-1015">Disulfide bond</keyword>
<dbReference type="PANTHER" id="PTHR23282">
    <property type="entry name" value="APICAL ENDOSOMAL GLYCOPROTEIN PRECURSOR"/>
    <property type="match status" value="1"/>
</dbReference>
<comment type="caution">
    <text evidence="2">Lacks conserved residue(s) required for the propagation of feature annotation.</text>
</comment>
<dbReference type="EMBL" id="UYJE01010098">
    <property type="protein sequence ID" value="VDI79712.1"/>
    <property type="molecule type" value="Genomic_DNA"/>
</dbReference>
<dbReference type="PROSITE" id="PS50060">
    <property type="entry name" value="MAM_2"/>
    <property type="match status" value="1"/>
</dbReference>
<feature type="domain" description="SRCR" evidence="6">
    <location>
        <begin position="125"/>
        <end position="234"/>
    </location>
</feature>
<reference evidence="7" key="1">
    <citation type="submission" date="2018-11" db="EMBL/GenBank/DDBJ databases">
        <authorList>
            <person name="Alioto T."/>
            <person name="Alioto T."/>
        </authorList>
    </citation>
    <scope>NUCLEOTIDE SEQUENCE</scope>
</reference>
<keyword evidence="3" id="KW-0472">Membrane</keyword>
<dbReference type="SMART" id="SM00137">
    <property type="entry name" value="MAM"/>
    <property type="match status" value="1"/>
</dbReference>
<evidence type="ECO:0000259" key="5">
    <source>
        <dbReference type="PROSITE" id="PS50060"/>
    </source>
</evidence>
<dbReference type="SUPFAM" id="SSF49899">
    <property type="entry name" value="Concanavalin A-like lectins/glucanases"/>
    <property type="match status" value="1"/>
</dbReference>
<dbReference type="CDD" id="cd06263">
    <property type="entry name" value="MAM"/>
    <property type="match status" value="1"/>
</dbReference>
<feature type="disulfide bond" evidence="2">
    <location>
        <begin position="204"/>
        <end position="214"/>
    </location>
</feature>
<evidence type="ECO:0000256" key="2">
    <source>
        <dbReference type="PROSITE-ProRule" id="PRU00196"/>
    </source>
</evidence>
<keyword evidence="3" id="KW-1133">Transmembrane helix</keyword>
<feature type="domain" description="MAM" evidence="5">
    <location>
        <begin position="262"/>
        <end position="411"/>
    </location>
</feature>
<evidence type="ECO:0000256" key="1">
    <source>
        <dbReference type="ARBA" id="ARBA00023157"/>
    </source>
</evidence>
<evidence type="ECO:0008006" key="9">
    <source>
        <dbReference type="Google" id="ProtNLM"/>
    </source>
</evidence>
<dbReference type="Pfam" id="PF00629">
    <property type="entry name" value="MAM"/>
    <property type="match status" value="1"/>
</dbReference>
<keyword evidence="8" id="KW-1185">Reference proteome</keyword>
<evidence type="ECO:0000313" key="8">
    <source>
        <dbReference type="Proteomes" id="UP000596742"/>
    </source>
</evidence>
<proteinExistence type="predicted"/>
<dbReference type="InterPro" id="IPR001190">
    <property type="entry name" value="SRCR"/>
</dbReference>
<dbReference type="PANTHER" id="PTHR23282:SF101">
    <property type="entry name" value="MAM DOMAIN-CONTAINING PROTEIN"/>
    <property type="match status" value="1"/>
</dbReference>
<keyword evidence="4" id="KW-0732">Signal</keyword>
<comment type="caution">
    <text evidence="7">The sequence shown here is derived from an EMBL/GenBank/DDBJ whole genome shotgun (WGS) entry which is preliminary data.</text>
</comment>
<dbReference type="InterPro" id="IPR036772">
    <property type="entry name" value="SRCR-like_dom_sf"/>
</dbReference>
<dbReference type="OrthoDB" id="6187273at2759"/>
<dbReference type="Proteomes" id="UP000596742">
    <property type="component" value="Unassembled WGS sequence"/>
</dbReference>
<evidence type="ECO:0000256" key="4">
    <source>
        <dbReference type="SAM" id="SignalP"/>
    </source>
</evidence>
<evidence type="ECO:0000313" key="7">
    <source>
        <dbReference type="EMBL" id="VDI79712.1"/>
    </source>
</evidence>
<feature type="signal peptide" evidence="4">
    <location>
        <begin position="1"/>
        <end position="23"/>
    </location>
</feature>
<evidence type="ECO:0000259" key="6">
    <source>
        <dbReference type="PROSITE" id="PS50287"/>
    </source>
</evidence>
<dbReference type="PROSITE" id="PS50287">
    <property type="entry name" value="SRCR_2"/>
    <property type="match status" value="1"/>
</dbReference>
<organism evidence="7 8">
    <name type="scientific">Mytilus galloprovincialis</name>
    <name type="common">Mediterranean mussel</name>
    <dbReference type="NCBI Taxonomy" id="29158"/>
    <lineage>
        <taxon>Eukaryota</taxon>
        <taxon>Metazoa</taxon>
        <taxon>Spiralia</taxon>
        <taxon>Lophotrochozoa</taxon>
        <taxon>Mollusca</taxon>
        <taxon>Bivalvia</taxon>
        <taxon>Autobranchia</taxon>
        <taxon>Pteriomorphia</taxon>
        <taxon>Mytilida</taxon>
        <taxon>Mytiloidea</taxon>
        <taxon>Mytilidae</taxon>
        <taxon>Mytilinae</taxon>
        <taxon>Mytilus</taxon>
    </lineage>
</organism>
<dbReference type="InterPro" id="IPR051560">
    <property type="entry name" value="MAM_domain-containing"/>
</dbReference>
<dbReference type="InterPro" id="IPR000998">
    <property type="entry name" value="MAM_dom"/>
</dbReference>
<sequence length="744" mass="83906">MAKISKYNVLWLVLECRVLFGLGETGSLKLTLCEHPEQEHKTASCPSDKILRLEKITSGGFACQDYNNRDMCHSNINTFFKNNCLQKQNCTLPTKILPDRNCQRQPRRLEVEFECSYHKLDMTTISIADATVEQDTLPELKFDKDHRIEINHHSLNQTLYLCGLGWDDIDAGVLCKSIDRTWIGKSIVVDNMQDLTVAPYSLQCGGLEKSLFECNYTTDVKGCNTAKVSGAICCEDTDNSKKCVMNPSSNKVSSESSTIESYACNFEQDFCNWLPGNWTRTRAVSPRTDHTTGSGYYIAIEGIGGNVKRHAELSTGVIVSNRSKCISFWYNMENGTGVQGSKLELFQTKEKGRSSLLKKYINSTETKWIRETVDLPGSLPYRIIFRGTVFGHWNRHIGLDDIDILPESCSGGNISEENMPGEYISENRFFQEHCLDFDDNFTIDGCPFLYLDTSKLRLVFEPAVETSNMECQGIENKTKDNLFSRCEEGAFSGCDVNQYAIISFGMSKEQECITYNKDIVLEYSCTELPSINEYSTVPYNKEETMDMTGVAVAIVACVGLLIACLIITGICVFKRKTEKQRILNIDKTSNKTGSMNINKTKEVQSTPQRDVSLLVHEYIDIDLSKETLCSDQTKHKENIFEYELAKPLTSDTGGAFRYDLAKPLSKVVKNGRSTDFSEFSTPKDCSEYDTTKMNDSTKYNGYNETENIGVYSRTFDGVYDVTSSGKRNVTSDNTYEHCALQDKQ</sequence>
<protein>
    <recommendedName>
        <fullName evidence="9">SRCR domain-containing protein</fullName>
    </recommendedName>
</protein>
<dbReference type="AlphaFoldDB" id="A0A8B6HJM3"/>
<evidence type="ECO:0000256" key="3">
    <source>
        <dbReference type="SAM" id="Phobius"/>
    </source>
</evidence>
<feature type="chain" id="PRO_5032479662" description="SRCR domain-containing protein" evidence="4">
    <location>
        <begin position="24"/>
        <end position="744"/>
    </location>
</feature>
<dbReference type="Gene3D" id="3.10.250.10">
    <property type="entry name" value="SRCR-like domain"/>
    <property type="match status" value="1"/>
</dbReference>
<dbReference type="SUPFAM" id="SSF56487">
    <property type="entry name" value="SRCR-like"/>
    <property type="match status" value="1"/>
</dbReference>
<dbReference type="Gene3D" id="2.60.120.200">
    <property type="match status" value="1"/>
</dbReference>